<sequence length="524" mass="60222">MDGFAIEEAIVNQDEYANDGPLNSSLRIVDSRQRDGRELLIMHLNIDSLQNKFEELKLLISDFKAQVIFLSETKIDSSYTNKQFKIDGYNIHRKDRVKGGGSVMAYVSSGLSSKKLKLPRNFTIFEALALESRFGRHDAIVLGIYRPPMAVGKDHYNRLESDLNNLVSWASLQRQLIVVTGDLNMDRLKPDEKERKILCDLEQIHNLEGLIKKPTRVTKTSQTLLDVMMTNKPELFRIANVYDPGVSDHAMVYGIMRERAIHHSEHIPLRKKRVRSKDVPDMTDQWKAAVRKKRKYSKMFAKNPTDENLQLNKKWRNVATNLRRRSLKQYWKSKTEEMNHNRWEFYKVFKAFLDSKTQEVDDTAIILENRGSDIKDQTMVADCFVEYFTGIAQGIGDSGLLTLTEEQLRDLKSAQDIRDSVRIVNVPKFSFSKVSQTELQSAFANLNVNKSYGHDGLSNKVLKLVGGALVPSLTKIFNICIDANYWPVEWKRGGWVPVYKKDNPRDVRNYRPVTVLSTVGKVSE</sequence>
<dbReference type="STRING" id="50429.A0A2B4RD60"/>
<dbReference type="OrthoDB" id="5987619at2759"/>
<dbReference type="InterPro" id="IPR005135">
    <property type="entry name" value="Endo/exonuclease/phosphatase"/>
</dbReference>
<dbReference type="InterPro" id="IPR036691">
    <property type="entry name" value="Endo/exonu/phosph_ase_sf"/>
</dbReference>
<reference evidence="3" key="1">
    <citation type="journal article" date="2017" name="bioRxiv">
        <title>Comparative analysis of the genomes of Stylophora pistillata and Acropora digitifera provides evidence for extensive differences between species of corals.</title>
        <authorList>
            <person name="Voolstra C.R."/>
            <person name="Li Y."/>
            <person name="Liew Y.J."/>
            <person name="Baumgarten S."/>
            <person name="Zoccola D."/>
            <person name="Flot J.-F."/>
            <person name="Tambutte S."/>
            <person name="Allemand D."/>
            <person name="Aranda M."/>
        </authorList>
    </citation>
    <scope>NUCLEOTIDE SEQUENCE [LARGE SCALE GENOMIC DNA]</scope>
</reference>
<protein>
    <submittedName>
        <fullName evidence="2">RNA-directed DNA polymerase from mobile element jockey</fullName>
    </submittedName>
</protein>
<keyword evidence="2" id="KW-0808">Transferase</keyword>
<keyword evidence="2" id="KW-0548">Nucleotidyltransferase</keyword>
<comment type="caution">
    <text evidence="2">The sequence shown here is derived from an EMBL/GenBank/DDBJ whole genome shotgun (WGS) entry which is preliminary data.</text>
</comment>
<name>A0A2B4RD60_STYPI</name>
<keyword evidence="3" id="KW-1185">Reference proteome</keyword>
<evidence type="ECO:0000259" key="1">
    <source>
        <dbReference type="Pfam" id="PF03372"/>
    </source>
</evidence>
<dbReference type="SUPFAM" id="SSF56219">
    <property type="entry name" value="DNase I-like"/>
    <property type="match status" value="1"/>
</dbReference>
<proteinExistence type="predicted"/>
<dbReference type="PANTHER" id="PTHR36191">
    <property type="entry name" value="ENDO/EXONUCLEASE/PHOSPHATASE DOMAIN-CONTAINING PROTEIN-RELATED"/>
    <property type="match status" value="1"/>
</dbReference>
<dbReference type="Pfam" id="PF03372">
    <property type="entry name" value="Exo_endo_phos"/>
    <property type="match status" value="1"/>
</dbReference>
<dbReference type="Gene3D" id="3.60.10.10">
    <property type="entry name" value="Endonuclease/exonuclease/phosphatase"/>
    <property type="match status" value="1"/>
</dbReference>
<dbReference type="AlphaFoldDB" id="A0A2B4RD60"/>
<evidence type="ECO:0000313" key="2">
    <source>
        <dbReference type="EMBL" id="PFX14182.1"/>
    </source>
</evidence>
<organism evidence="2 3">
    <name type="scientific">Stylophora pistillata</name>
    <name type="common">Smooth cauliflower coral</name>
    <dbReference type="NCBI Taxonomy" id="50429"/>
    <lineage>
        <taxon>Eukaryota</taxon>
        <taxon>Metazoa</taxon>
        <taxon>Cnidaria</taxon>
        <taxon>Anthozoa</taxon>
        <taxon>Hexacorallia</taxon>
        <taxon>Scleractinia</taxon>
        <taxon>Astrocoeniina</taxon>
        <taxon>Pocilloporidae</taxon>
        <taxon>Stylophora</taxon>
    </lineage>
</organism>
<gene>
    <name evidence="2" type="primary">pol</name>
    <name evidence="2" type="ORF">AWC38_SpisGene21689</name>
</gene>
<evidence type="ECO:0000313" key="3">
    <source>
        <dbReference type="Proteomes" id="UP000225706"/>
    </source>
</evidence>
<dbReference type="Proteomes" id="UP000225706">
    <property type="component" value="Unassembled WGS sequence"/>
</dbReference>
<keyword evidence="2" id="KW-0695">RNA-directed DNA polymerase</keyword>
<dbReference type="PANTHER" id="PTHR36191:SF1">
    <property type="entry name" value="ENDONUCLEASE_EXONUCLEASE_PHOSPHATASE DOMAIN-CONTAINING PROTEIN"/>
    <property type="match status" value="1"/>
</dbReference>
<dbReference type="EMBL" id="LSMT01000825">
    <property type="protein sequence ID" value="PFX14182.1"/>
    <property type="molecule type" value="Genomic_DNA"/>
</dbReference>
<feature type="domain" description="Endonuclease/exonuclease/phosphatase" evidence="1">
    <location>
        <begin position="43"/>
        <end position="249"/>
    </location>
</feature>
<accession>A0A2B4RD60</accession>
<dbReference type="GO" id="GO:0003964">
    <property type="term" value="F:RNA-directed DNA polymerase activity"/>
    <property type="evidence" value="ECO:0007669"/>
    <property type="project" value="UniProtKB-KW"/>
</dbReference>